<accession>A0ABD2IKM9</accession>
<organism evidence="1 2">
    <name type="scientific">Heterodera trifolii</name>
    <dbReference type="NCBI Taxonomy" id="157864"/>
    <lineage>
        <taxon>Eukaryota</taxon>
        <taxon>Metazoa</taxon>
        <taxon>Ecdysozoa</taxon>
        <taxon>Nematoda</taxon>
        <taxon>Chromadorea</taxon>
        <taxon>Rhabditida</taxon>
        <taxon>Tylenchina</taxon>
        <taxon>Tylenchomorpha</taxon>
        <taxon>Tylenchoidea</taxon>
        <taxon>Heteroderidae</taxon>
        <taxon>Heteroderinae</taxon>
        <taxon>Heterodera</taxon>
    </lineage>
</organism>
<protein>
    <submittedName>
        <fullName evidence="1">Uncharacterized protein</fullName>
    </submittedName>
</protein>
<dbReference type="Proteomes" id="UP001620626">
    <property type="component" value="Unassembled WGS sequence"/>
</dbReference>
<reference evidence="1 2" key="1">
    <citation type="submission" date="2024-10" db="EMBL/GenBank/DDBJ databases">
        <authorList>
            <person name="Kim D."/>
        </authorList>
    </citation>
    <scope>NUCLEOTIDE SEQUENCE [LARGE SCALE GENOMIC DNA]</scope>
    <source>
        <strain evidence="1">BH-2024</strain>
    </source>
</reference>
<sequence length="74" mass="8419">MKRICATNVDKWTTKGDESATKMDKWMTHGDKWTTKGDKSATKMDKWEHVRDQMASATAVLLKLKPLKKALPAK</sequence>
<comment type="caution">
    <text evidence="1">The sequence shown here is derived from an EMBL/GenBank/DDBJ whole genome shotgun (WGS) entry which is preliminary data.</text>
</comment>
<gene>
    <name evidence="1" type="ORF">niasHT_032448</name>
</gene>
<keyword evidence="2" id="KW-1185">Reference proteome</keyword>
<evidence type="ECO:0000313" key="1">
    <source>
        <dbReference type="EMBL" id="KAL3080669.1"/>
    </source>
</evidence>
<dbReference type="AlphaFoldDB" id="A0ABD2IKM9"/>
<name>A0ABD2IKM9_9BILA</name>
<proteinExistence type="predicted"/>
<dbReference type="EMBL" id="JBICBT010001155">
    <property type="protein sequence ID" value="KAL3080669.1"/>
    <property type="molecule type" value="Genomic_DNA"/>
</dbReference>
<evidence type="ECO:0000313" key="2">
    <source>
        <dbReference type="Proteomes" id="UP001620626"/>
    </source>
</evidence>